<dbReference type="KEGG" id="rid:RIdsm_00212"/>
<accession>A0A0T5P986</accession>
<dbReference type="EMBL" id="LAXI01000006">
    <property type="protein sequence ID" value="KRS17798.1"/>
    <property type="molecule type" value="Genomic_DNA"/>
</dbReference>
<evidence type="ECO:0000313" key="3">
    <source>
        <dbReference type="Proteomes" id="UP000051401"/>
    </source>
</evidence>
<dbReference type="GO" id="GO:0033877">
    <property type="term" value="F:succinyl-CoA:(R)-benzylsuccinate CoA-transferase activity"/>
    <property type="evidence" value="ECO:0007669"/>
    <property type="project" value="UniProtKB-EC"/>
</dbReference>
<dbReference type="InterPro" id="IPR044855">
    <property type="entry name" value="CoA-Trfase_III_dom3_sf"/>
</dbReference>
<evidence type="ECO:0000313" key="2">
    <source>
        <dbReference type="EMBL" id="QEW24434.1"/>
    </source>
</evidence>
<dbReference type="OrthoDB" id="9806585at2"/>
<reference evidence="2 4" key="2">
    <citation type="submission" date="2018-08" db="EMBL/GenBank/DDBJ databases">
        <title>Genetic Globetrotter - A new plasmid hitch-hiking vast phylogenetic and geographic distances.</title>
        <authorList>
            <person name="Vollmers J."/>
            <person name="Petersen J."/>
        </authorList>
    </citation>
    <scope>NUCLEOTIDE SEQUENCE [LARGE SCALE GENOMIC DNA]</scope>
    <source>
        <strain evidence="2 4">DSM 26383</strain>
    </source>
</reference>
<proteinExistence type="predicted"/>
<dbReference type="Pfam" id="PF02515">
    <property type="entry name" value="CoA_transf_3"/>
    <property type="match status" value="1"/>
</dbReference>
<keyword evidence="2" id="KW-0808">Transferase</keyword>
<dbReference type="PANTHER" id="PTHR48228:SF5">
    <property type="entry name" value="ALPHA-METHYLACYL-COA RACEMASE"/>
    <property type="match status" value="1"/>
</dbReference>
<dbReference type="PATRIC" id="fig|540747.5.peg.5470"/>
<gene>
    <name evidence="2" type="primary">bbsF_2</name>
    <name evidence="2" type="ORF">RIdsm_00212</name>
    <name evidence="1" type="ORF">XM52_12455</name>
</gene>
<evidence type="ECO:0000313" key="4">
    <source>
        <dbReference type="Proteomes" id="UP000325785"/>
    </source>
</evidence>
<protein>
    <submittedName>
        <fullName evidence="1">Dehydratase</fullName>
    </submittedName>
    <submittedName>
        <fullName evidence="2">Succinyl-CoA:(R)-benzylsuccinate CoA-transferase subunit BbsF</fullName>
        <ecNumber evidence="2">2.8.3.15</ecNumber>
    </submittedName>
</protein>
<dbReference type="InterPro" id="IPR050509">
    <property type="entry name" value="CoA-transferase_III"/>
</dbReference>
<dbReference type="Proteomes" id="UP000325785">
    <property type="component" value="Chromosome"/>
</dbReference>
<dbReference type="InterPro" id="IPR023606">
    <property type="entry name" value="CoA-Trfase_III_dom_1_sf"/>
</dbReference>
<dbReference type="EC" id="2.8.3.15" evidence="2"/>
<dbReference type="AlphaFoldDB" id="A0A0T5P986"/>
<organism evidence="1 3">
    <name type="scientific">Roseovarius indicus</name>
    <dbReference type="NCBI Taxonomy" id="540747"/>
    <lineage>
        <taxon>Bacteria</taxon>
        <taxon>Pseudomonadati</taxon>
        <taxon>Pseudomonadota</taxon>
        <taxon>Alphaproteobacteria</taxon>
        <taxon>Rhodobacterales</taxon>
        <taxon>Roseobacteraceae</taxon>
        <taxon>Roseovarius</taxon>
    </lineage>
</organism>
<reference evidence="1 3" key="1">
    <citation type="submission" date="2015-04" db="EMBL/GenBank/DDBJ databases">
        <title>The draft genome sequence of Roseovarius indicus B108T.</title>
        <authorList>
            <person name="Li G."/>
            <person name="Lai Q."/>
            <person name="Shao Z."/>
            <person name="Yan P."/>
        </authorList>
    </citation>
    <scope>NUCLEOTIDE SEQUENCE [LARGE SCALE GENOMIC DNA]</scope>
    <source>
        <strain evidence="1 3">B108</strain>
    </source>
</reference>
<dbReference type="PANTHER" id="PTHR48228">
    <property type="entry name" value="SUCCINYL-COA--D-CITRAMALATE COA-TRANSFERASE"/>
    <property type="match status" value="1"/>
</dbReference>
<sequence length="412" mass="44391">MNGILKGMRVVEGSAFVAVPLAGMTLAQMGAEVIRFDRIEGGLDAGRWPLAPSGNSLFWAGLNKGKKSIAVNMKSPEGQELVTRIITAPGEDAGLFLTNLRVRGWMDYETLSQYRKDLVMVTLMGDRHGNPQVDYTVNPALGIPQMTGPEGLKAPVASALPAWDLIAGNLIVSSLLAAERHRLRKGQGQDVELTLKDVAAATIGHLGLIGDAAVNREERGKCGNSLYGAYGQDFICADGRRVMVIGLTARQWRGLVEMTGTAEEIAALESKTGLDLRDEGNRWKLRHAITGLLGEWFAMRRVEDFAEDFNAKGLTWSVFRTVKEALAEDPDLTDDNPMFSTMTQPGLGTFPVPGSPVTFSATERQPPVPAPALGAHTEEILGDVARLDDTEIAQLFDKGIVQSPGFVARPAA</sequence>
<dbReference type="Gene3D" id="3.30.1540.10">
    <property type="entry name" value="formyl-coa transferase, domain 3"/>
    <property type="match status" value="1"/>
</dbReference>
<dbReference type="RefSeq" id="WP_057816447.1">
    <property type="nucleotide sequence ID" value="NZ_CP031598.1"/>
</dbReference>
<dbReference type="Gene3D" id="3.40.50.10540">
    <property type="entry name" value="Crotonobetainyl-coa:carnitine coa-transferase, domain 1"/>
    <property type="match status" value="1"/>
</dbReference>
<dbReference type="Proteomes" id="UP000051401">
    <property type="component" value="Unassembled WGS sequence"/>
</dbReference>
<dbReference type="InterPro" id="IPR003673">
    <property type="entry name" value="CoA-Trfase_fam_III"/>
</dbReference>
<evidence type="ECO:0000313" key="1">
    <source>
        <dbReference type="EMBL" id="KRS17798.1"/>
    </source>
</evidence>
<name>A0A0T5P986_9RHOB</name>
<dbReference type="EMBL" id="CP031598">
    <property type="protein sequence ID" value="QEW24434.1"/>
    <property type="molecule type" value="Genomic_DNA"/>
</dbReference>
<dbReference type="STRING" id="540747.SAMN04488031_1074"/>
<dbReference type="SUPFAM" id="SSF89796">
    <property type="entry name" value="CoA-transferase family III (CaiB/BaiF)"/>
    <property type="match status" value="1"/>
</dbReference>
<keyword evidence="3" id="KW-1185">Reference proteome</keyword>